<evidence type="ECO:0000313" key="5">
    <source>
        <dbReference type="Proteomes" id="UP000678513"/>
    </source>
</evidence>
<dbReference type="InterPro" id="IPR053957">
    <property type="entry name" value="DUF2089_Zn_ribbon"/>
</dbReference>
<dbReference type="InterPro" id="IPR018658">
    <property type="entry name" value="DUF2089"/>
</dbReference>
<feature type="region of interest" description="Disordered" evidence="1">
    <location>
        <begin position="89"/>
        <end position="134"/>
    </location>
</feature>
<protein>
    <submittedName>
        <fullName evidence="4">DUF2089 domain-containing protein</fullName>
    </submittedName>
</protein>
<evidence type="ECO:0000259" key="2">
    <source>
        <dbReference type="Pfam" id="PF09862"/>
    </source>
</evidence>
<feature type="domain" description="DUF2089" evidence="3">
    <location>
        <begin position="12"/>
        <end position="40"/>
    </location>
</feature>
<name>A0ABX7Y6C4_9ACTN</name>
<dbReference type="RefSeq" id="WP_212325241.1">
    <property type="nucleotide sequence ID" value="NZ_AP024463.1"/>
</dbReference>
<evidence type="ECO:0000313" key="4">
    <source>
        <dbReference type="EMBL" id="QUC08755.1"/>
    </source>
</evidence>
<feature type="compositionally biased region" description="Low complexity" evidence="1">
    <location>
        <begin position="119"/>
        <end position="128"/>
    </location>
</feature>
<feature type="domain" description="DUF2089" evidence="2">
    <location>
        <begin position="45"/>
        <end position="90"/>
    </location>
</feature>
<dbReference type="Pfam" id="PF22747">
    <property type="entry name" value="Zn_ribbon_DUF2089"/>
    <property type="match status" value="1"/>
</dbReference>
<reference evidence="4 5" key="1">
    <citation type="submission" date="2021-03" db="EMBL/GenBank/DDBJ databases">
        <title>Human Oral Microbial Genomes.</title>
        <authorList>
            <person name="Johnston C.D."/>
            <person name="Chen T."/>
            <person name="Dewhirst F.E."/>
        </authorList>
    </citation>
    <scope>NUCLEOTIDE SEQUENCE [LARGE SCALE GENOMIC DNA]</scope>
    <source>
        <strain evidence="4 5">DSMZ 100122</strain>
    </source>
</reference>
<dbReference type="Proteomes" id="UP000678513">
    <property type="component" value="Chromosome"/>
</dbReference>
<sequence>MTSALYHAPAECPVCGDDLIIIRKGCMHCGSELAGEFASSPYDRLDTAEHELLRVFLTSRGNLREVEKHLQVSYPTARARFDALLVKLGMNPEAQPAEPSPESPTDQDTPPGEDAPAGQDNQDNNTTTATPQEQILARVAAGEISTEVAAQLIAGLG</sequence>
<keyword evidence="5" id="KW-1185">Reference proteome</keyword>
<proteinExistence type="predicted"/>
<organism evidence="4 5">
    <name type="scientific">Arachnia rubra</name>
    <dbReference type="NCBI Taxonomy" id="1547448"/>
    <lineage>
        <taxon>Bacteria</taxon>
        <taxon>Bacillati</taxon>
        <taxon>Actinomycetota</taxon>
        <taxon>Actinomycetes</taxon>
        <taxon>Propionibacteriales</taxon>
        <taxon>Propionibacteriaceae</taxon>
        <taxon>Arachnia</taxon>
    </lineage>
</organism>
<accession>A0ABX7Y6C4</accession>
<dbReference type="EMBL" id="CP072384">
    <property type="protein sequence ID" value="QUC08755.1"/>
    <property type="molecule type" value="Genomic_DNA"/>
</dbReference>
<evidence type="ECO:0000256" key="1">
    <source>
        <dbReference type="SAM" id="MobiDB-lite"/>
    </source>
</evidence>
<dbReference type="Pfam" id="PF09862">
    <property type="entry name" value="DUF2089"/>
    <property type="match status" value="1"/>
</dbReference>
<evidence type="ECO:0000259" key="3">
    <source>
        <dbReference type="Pfam" id="PF22747"/>
    </source>
</evidence>
<gene>
    <name evidence="4" type="ORF">J5A65_03160</name>
</gene>